<protein>
    <submittedName>
        <fullName evidence="2">Glycosyltransferase</fullName>
    </submittedName>
</protein>
<evidence type="ECO:0000313" key="2">
    <source>
        <dbReference type="EMBL" id="KKI50413.1"/>
    </source>
</evidence>
<dbReference type="AlphaFoldDB" id="A0A0M2NDZ9"/>
<comment type="caution">
    <text evidence="2">The sequence shown here is derived from an EMBL/GenBank/DDBJ whole genome shotgun (WGS) entry which is preliminary data.</text>
</comment>
<name>A0A0M2NDZ9_9FIRM</name>
<evidence type="ECO:0000313" key="3">
    <source>
        <dbReference type="Proteomes" id="UP000034076"/>
    </source>
</evidence>
<feature type="domain" description="Glycosyl transferase family 1" evidence="1">
    <location>
        <begin position="551"/>
        <end position="682"/>
    </location>
</feature>
<reference evidence="2 3" key="1">
    <citation type="submission" date="2015-04" db="EMBL/GenBank/DDBJ databases">
        <title>Draft genome sequence of bacteremic isolate Catabacter hongkongensis type strain HKU16T.</title>
        <authorList>
            <person name="Lau S.K."/>
            <person name="Teng J.L."/>
            <person name="Huang Y."/>
            <person name="Curreem S.O."/>
            <person name="Tsui S.K."/>
            <person name="Woo P.C."/>
        </authorList>
    </citation>
    <scope>NUCLEOTIDE SEQUENCE [LARGE SCALE GENOMIC DNA]</scope>
    <source>
        <strain evidence="2 3">HKU16</strain>
    </source>
</reference>
<proteinExistence type="predicted"/>
<dbReference type="CDD" id="cd03801">
    <property type="entry name" value="GT4_PimA-like"/>
    <property type="match status" value="1"/>
</dbReference>
<dbReference type="Pfam" id="PF00534">
    <property type="entry name" value="Glycos_transf_1"/>
    <property type="match status" value="1"/>
</dbReference>
<keyword evidence="2" id="KW-0808">Transferase</keyword>
<dbReference type="PANTHER" id="PTHR46656:SF3">
    <property type="entry name" value="PUTATIVE-RELATED"/>
    <property type="match status" value="1"/>
</dbReference>
<dbReference type="STRING" id="270498.CHK_2476"/>
<dbReference type="SUPFAM" id="SSF53756">
    <property type="entry name" value="UDP-Glycosyltransferase/glycogen phosphorylase"/>
    <property type="match status" value="1"/>
</dbReference>
<accession>A0A0M2NDZ9</accession>
<evidence type="ECO:0000259" key="1">
    <source>
        <dbReference type="Pfam" id="PF00534"/>
    </source>
</evidence>
<dbReference type="PANTHER" id="PTHR46656">
    <property type="entry name" value="PUTATIVE-RELATED"/>
    <property type="match status" value="1"/>
</dbReference>
<dbReference type="Proteomes" id="UP000034076">
    <property type="component" value="Unassembled WGS sequence"/>
</dbReference>
<dbReference type="Gene3D" id="3.40.50.2000">
    <property type="entry name" value="Glycogen Phosphorylase B"/>
    <property type="match status" value="1"/>
</dbReference>
<sequence length="705" mass="81504">MSTSAVIYITGKGVQSDFNKIKDSYLGSDIFACPVGDGTEIHDANIMLPEEVVGNNYNDYAFCLTTEELFCFLSLEFVIFFMNSYKTIVVISDNGMFSSLPEDENTINVFPYLLEHKDRNSSIDISLGSRPLYCNYSFALKYGKQISEFLVWGQKKYNRILFNGVGDRRFLKTWLSYATLFGCGIKLLEKAVSIDFSGYEMYQCFENGISIPDVLREYFGTDYRLRTKCKSRPLHFPDYFIQDTIVVGDSQTIPVTAIEKAIYCARKDLQSLFPDLNNPKMRVHFTEWFLGYAQKEYRLSEEYISPIREAYVNYQKVIQPKNSIKRFLYNRKTTKIDYETKHPFGVNLCGFIKGDFGLGESIRILARVLQHTNIPYTIIEVQDSGLHMFSNTEFENKISNEFRYSINIFAYNPDCFEETIREFDKSIFYGRRNIGYWAWEMLEFPEGWEREFPYFDEIWTLSDFTTQSIAQEAPIPVYTVPYAIYPEKDEVLSRMDFGLPENQFIFLMTYDTRSVSERKNPMAAVRAFNKAFGNSKEATLLLKLNTPLDWEGDKELVNVLDEHNNILTINQQMSKVEINSLISLCDAYVSLHRSEGFGLGPAEAMAFGKPAILTNYSGNTQYMRDGACCPVPYRLVTVEEDFGIYRKGMHWAEPDEEVAAEYMKKLVDDKCYYASIGKNAKQVIETEFSYEHCGKILLERLGHLK</sequence>
<dbReference type="OrthoDB" id="2023634at2"/>
<dbReference type="InterPro" id="IPR001296">
    <property type="entry name" value="Glyco_trans_1"/>
</dbReference>
<organism evidence="2 3">
    <name type="scientific">Christensenella hongkongensis</name>
    <dbReference type="NCBI Taxonomy" id="270498"/>
    <lineage>
        <taxon>Bacteria</taxon>
        <taxon>Bacillati</taxon>
        <taxon>Bacillota</taxon>
        <taxon>Clostridia</taxon>
        <taxon>Christensenellales</taxon>
        <taxon>Christensenellaceae</taxon>
        <taxon>Christensenella</taxon>
    </lineage>
</organism>
<dbReference type="EMBL" id="LAYJ01000112">
    <property type="protein sequence ID" value="KKI50413.1"/>
    <property type="molecule type" value="Genomic_DNA"/>
</dbReference>
<keyword evidence="3" id="KW-1185">Reference proteome</keyword>
<dbReference type="GO" id="GO:0016757">
    <property type="term" value="F:glycosyltransferase activity"/>
    <property type="evidence" value="ECO:0007669"/>
    <property type="project" value="InterPro"/>
</dbReference>
<dbReference type="RefSeq" id="WP_052740555.1">
    <property type="nucleotide sequence ID" value="NZ_LAYJ01000112.1"/>
</dbReference>
<gene>
    <name evidence="2" type="ORF">CHK_2476</name>
</gene>